<organism evidence="2">
    <name type="scientific">freshwater metagenome</name>
    <dbReference type="NCBI Taxonomy" id="449393"/>
    <lineage>
        <taxon>unclassified sequences</taxon>
        <taxon>metagenomes</taxon>
        <taxon>ecological metagenomes</taxon>
    </lineage>
</organism>
<name>A0A6J6C8B6_9ZZZZ</name>
<dbReference type="AlphaFoldDB" id="A0A6J6C8B6"/>
<feature type="region of interest" description="Disordered" evidence="1">
    <location>
        <begin position="1"/>
        <end position="29"/>
    </location>
</feature>
<dbReference type="EMBL" id="CAEZSR010000018">
    <property type="protein sequence ID" value="CAB4547541.1"/>
    <property type="molecule type" value="Genomic_DNA"/>
</dbReference>
<protein>
    <submittedName>
        <fullName evidence="2">Unannotated protein</fullName>
    </submittedName>
</protein>
<reference evidence="2" key="1">
    <citation type="submission" date="2020-05" db="EMBL/GenBank/DDBJ databases">
        <authorList>
            <person name="Chiriac C."/>
            <person name="Salcher M."/>
            <person name="Ghai R."/>
            <person name="Kavagutti S V."/>
        </authorList>
    </citation>
    <scope>NUCLEOTIDE SEQUENCE</scope>
</reference>
<accession>A0A6J6C8B6</accession>
<evidence type="ECO:0000313" key="2">
    <source>
        <dbReference type="EMBL" id="CAB4547541.1"/>
    </source>
</evidence>
<evidence type="ECO:0000256" key="1">
    <source>
        <dbReference type="SAM" id="MobiDB-lite"/>
    </source>
</evidence>
<proteinExistence type="predicted"/>
<gene>
    <name evidence="2" type="ORF">UFOPK1493_00794</name>
</gene>
<sequence>MSALVATACAAGSTTEPTDPANATGAPDTSLPPLVGRLLADRPAPAVDVVEVWVCEVPADTTADLYGDLPLRQPLTADGIVERIAAPVARHLDELSHGAATVELVAGGTVAMGRDDTDLECVEAALAASRPDALAVLAVATAEHVEGEPGGWGRPGSWLTCDGTCPARLTGRAAYVGASDFHPGWGPVPLLDLVLHEYLHTLGLPHSGTSTPGDDEYPSALDVMSDSAAPRAVDPDRRDAASTLAVNLLDLGWLDLDAAVTARTGDRTEVDLAPAAGDDGTRLLVLPVDEYRIVTVELRTADGLDTHLPESGVAVHVVDDRAGEDVLRVQLPVHTTAEPFTDLLGPGEALDVEGWRIEVRSVGDVGDVGDVARVVAAGAARLAPATTER</sequence>